<evidence type="ECO:0000313" key="1">
    <source>
        <dbReference type="EMBL" id="EXL64826.1"/>
    </source>
</evidence>
<reference evidence="1" key="2">
    <citation type="submission" date="2014-03" db="EMBL/GenBank/DDBJ databases">
        <title>The Genome Annotation of Fusarium oxysporum PHW808.</title>
        <authorList>
            <consortium name="The Broad Institute Genomics Platform"/>
            <person name="Ma L.-J."/>
            <person name="Corby-Kistler H."/>
            <person name="Broz K."/>
            <person name="Gale L.R."/>
            <person name="Jonkers W."/>
            <person name="O'Donnell K."/>
            <person name="Ploetz R."/>
            <person name="Steinberg C."/>
            <person name="Schwartz D.C."/>
            <person name="VanEtten H."/>
            <person name="Zhou S."/>
            <person name="Young S.K."/>
            <person name="Zeng Q."/>
            <person name="Gargeya S."/>
            <person name="Fitzgerald M."/>
            <person name="Abouelleil A."/>
            <person name="Alvarado L."/>
            <person name="Chapman S.B."/>
            <person name="Gainer-Dewar J."/>
            <person name="Goldberg J."/>
            <person name="Griggs A."/>
            <person name="Gujja S."/>
            <person name="Hansen M."/>
            <person name="Howarth C."/>
            <person name="Imamovic A."/>
            <person name="Ireland A."/>
            <person name="Larimer J."/>
            <person name="McCowan C."/>
            <person name="Murphy C."/>
            <person name="Pearson M."/>
            <person name="Poon T.W."/>
            <person name="Priest M."/>
            <person name="Roberts A."/>
            <person name="Saif S."/>
            <person name="Shea T."/>
            <person name="Sykes S."/>
            <person name="Wortman J."/>
            <person name="Nusbaum C."/>
            <person name="Birren B."/>
        </authorList>
    </citation>
    <scope>NUCLEOTIDE SEQUENCE</scope>
    <source>
        <strain evidence="1">54008</strain>
    </source>
</reference>
<gene>
    <name evidence="1" type="ORF">FOPG_18930</name>
</gene>
<sequence length="89" mass="9728">MPLSLLQRPSLVQVLVTLLHLMVQQQSLSSSEMELLRSDSCHSCPTSQAFVFLSSSVFSLGLLLQAASVKRLKDAASKFSWMAKASTTK</sequence>
<accession>X0GYF1</accession>
<organism evidence="1">
    <name type="scientific">Fusarium oxysporum f. sp. conglutinans race 2 54008</name>
    <dbReference type="NCBI Taxonomy" id="1089457"/>
    <lineage>
        <taxon>Eukaryota</taxon>
        <taxon>Fungi</taxon>
        <taxon>Dikarya</taxon>
        <taxon>Ascomycota</taxon>
        <taxon>Pezizomycotina</taxon>
        <taxon>Sordariomycetes</taxon>
        <taxon>Hypocreomycetidae</taxon>
        <taxon>Hypocreales</taxon>
        <taxon>Nectriaceae</taxon>
        <taxon>Fusarium</taxon>
        <taxon>Fusarium oxysporum species complex</taxon>
    </lineage>
</organism>
<dbReference type="AlphaFoldDB" id="X0GYF1"/>
<dbReference type="Proteomes" id="UP000030676">
    <property type="component" value="Unassembled WGS sequence"/>
</dbReference>
<dbReference type="HOGENOM" id="CLU_2454823_0_0_1"/>
<reference evidence="1" key="1">
    <citation type="submission" date="2011-11" db="EMBL/GenBank/DDBJ databases">
        <title>The Genome Sequence of Fusarium oxysporum PHW808.</title>
        <authorList>
            <consortium name="The Broad Institute Genome Sequencing Platform"/>
            <person name="Ma L.-J."/>
            <person name="Gale L.R."/>
            <person name="Schwartz D.C."/>
            <person name="Zhou S."/>
            <person name="Corby-Kistler H."/>
            <person name="Young S.K."/>
            <person name="Zeng Q."/>
            <person name="Gargeya S."/>
            <person name="Fitzgerald M."/>
            <person name="Haas B."/>
            <person name="Abouelleil A."/>
            <person name="Alvarado L."/>
            <person name="Arachchi H.M."/>
            <person name="Berlin A."/>
            <person name="Brown A."/>
            <person name="Chapman S.B."/>
            <person name="Chen Z."/>
            <person name="Dunbar C."/>
            <person name="Freedman E."/>
            <person name="Gearin G."/>
            <person name="Goldberg J."/>
            <person name="Griggs A."/>
            <person name="Gujja S."/>
            <person name="Heiman D."/>
            <person name="Howarth C."/>
            <person name="Larson L."/>
            <person name="Lui A."/>
            <person name="MacDonald P.J.P."/>
            <person name="Montmayeur A."/>
            <person name="Murphy C."/>
            <person name="Neiman D."/>
            <person name="Pearson M."/>
            <person name="Priest M."/>
            <person name="Roberts A."/>
            <person name="Saif S."/>
            <person name="Shea T."/>
            <person name="Shenoy N."/>
            <person name="Sisk P."/>
            <person name="Stolte C."/>
            <person name="Sykes S."/>
            <person name="Wortman J."/>
            <person name="Nusbaum C."/>
            <person name="Birren B."/>
        </authorList>
    </citation>
    <scope>NUCLEOTIDE SEQUENCE [LARGE SCALE GENOMIC DNA]</scope>
    <source>
        <strain evidence="1">54008</strain>
    </source>
</reference>
<name>X0GYF1_FUSOX</name>
<dbReference type="EMBL" id="KK033877">
    <property type="protein sequence ID" value="EXL64826.1"/>
    <property type="molecule type" value="Genomic_DNA"/>
</dbReference>
<protein>
    <submittedName>
        <fullName evidence="1">Uncharacterized protein</fullName>
    </submittedName>
</protein>
<proteinExistence type="predicted"/>